<feature type="binding site" evidence="10">
    <location>
        <position position="146"/>
    </location>
    <ligand>
        <name>Mg(2+)</name>
        <dbReference type="ChEBI" id="CHEBI:18420"/>
    </ligand>
</feature>
<dbReference type="Pfam" id="PF02779">
    <property type="entry name" value="Transket_pyr"/>
    <property type="match status" value="1"/>
</dbReference>
<dbReference type="InterPro" id="IPR005477">
    <property type="entry name" value="Dxylulose-5-P_synthase"/>
</dbReference>
<comment type="similarity">
    <text evidence="2 10">Belongs to the transketolase family. DXPS subfamily.</text>
</comment>
<keyword evidence="6 10" id="KW-0460">Magnesium</keyword>
<feature type="binding site" evidence="10">
    <location>
        <position position="369"/>
    </location>
    <ligand>
        <name>thiamine diphosphate</name>
        <dbReference type="ChEBI" id="CHEBI:58937"/>
    </ligand>
</feature>
<evidence type="ECO:0000313" key="13">
    <source>
        <dbReference type="Proteomes" id="UP000824091"/>
    </source>
</evidence>
<dbReference type="AlphaFoldDB" id="A0A9D1L6H8"/>
<proteinExistence type="inferred from homology"/>
<evidence type="ECO:0000256" key="10">
    <source>
        <dbReference type="HAMAP-Rule" id="MF_00315"/>
    </source>
</evidence>
<dbReference type="SUPFAM" id="SSF52922">
    <property type="entry name" value="TK C-terminal domain-like"/>
    <property type="match status" value="1"/>
</dbReference>
<keyword evidence="5 10" id="KW-0479">Metal-binding</keyword>
<dbReference type="Proteomes" id="UP000824091">
    <property type="component" value="Unassembled WGS sequence"/>
</dbReference>
<dbReference type="EC" id="2.2.1.7" evidence="10"/>
<dbReference type="PANTHER" id="PTHR43322">
    <property type="entry name" value="1-D-DEOXYXYLULOSE 5-PHOSPHATE SYNTHASE-RELATED"/>
    <property type="match status" value="1"/>
</dbReference>
<feature type="domain" description="Transketolase-like pyrimidine-binding" evidence="11">
    <location>
        <begin position="318"/>
        <end position="482"/>
    </location>
</feature>
<evidence type="ECO:0000256" key="5">
    <source>
        <dbReference type="ARBA" id="ARBA00022723"/>
    </source>
</evidence>
<evidence type="ECO:0000259" key="11">
    <source>
        <dbReference type="SMART" id="SM00861"/>
    </source>
</evidence>
<dbReference type="InterPro" id="IPR029061">
    <property type="entry name" value="THDP-binding"/>
</dbReference>
<keyword evidence="7 10" id="KW-0784">Thiamine biosynthesis</keyword>
<comment type="subunit">
    <text evidence="3 10">Homodimer.</text>
</comment>
<dbReference type="PANTHER" id="PTHR43322:SF5">
    <property type="entry name" value="1-DEOXY-D-XYLULOSE-5-PHOSPHATE SYNTHASE, CHLOROPLASTIC"/>
    <property type="match status" value="1"/>
</dbReference>
<comment type="cofactor">
    <cofactor evidence="10">
        <name>Mg(2+)</name>
        <dbReference type="ChEBI" id="CHEBI:18420"/>
    </cofactor>
    <text evidence="10">Binds 1 Mg(2+) ion per subunit.</text>
</comment>
<dbReference type="NCBIfam" id="NF003933">
    <property type="entry name" value="PRK05444.2-2"/>
    <property type="match status" value="1"/>
</dbReference>
<feature type="binding site" evidence="10">
    <location>
        <position position="288"/>
    </location>
    <ligand>
        <name>thiamine diphosphate</name>
        <dbReference type="ChEBI" id="CHEBI:58937"/>
    </ligand>
</feature>
<evidence type="ECO:0000313" key="12">
    <source>
        <dbReference type="EMBL" id="HIU26784.1"/>
    </source>
</evidence>
<reference evidence="12" key="2">
    <citation type="journal article" date="2021" name="PeerJ">
        <title>Extensive microbial diversity within the chicken gut microbiome revealed by metagenomics and culture.</title>
        <authorList>
            <person name="Gilroy R."/>
            <person name="Ravi A."/>
            <person name="Getino M."/>
            <person name="Pursley I."/>
            <person name="Horton D.L."/>
            <person name="Alikhan N.F."/>
            <person name="Baker D."/>
            <person name="Gharbi K."/>
            <person name="Hall N."/>
            <person name="Watson M."/>
            <person name="Adriaenssens E.M."/>
            <person name="Foster-Nyarko E."/>
            <person name="Jarju S."/>
            <person name="Secka A."/>
            <person name="Antonio M."/>
            <person name="Oren A."/>
            <person name="Chaudhuri R.R."/>
            <person name="La Ragione R."/>
            <person name="Hildebrand F."/>
            <person name="Pallen M.J."/>
        </authorList>
    </citation>
    <scope>NUCLEOTIDE SEQUENCE</scope>
    <source>
        <strain evidence="12">11300</strain>
    </source>
</reference>
<dbReference type="InterPro" id="IPR020826">
    <property type="entry name" value="Transketolase_BS"/>
</dbReference>
<feature type="binding site" evidence="10">
    <location>
        <position position="175"/>
    </location>
    <ligand>
        <name>thiamine diphosphate</name>
        <dbReference type="ChEBI" id="CHEBI:58937"/>
    </ligand>
</feature>
<dbReference type="GO" id="GO:0016114">
    <property type="term" value="P:terpenoid biosynthetic process"/>
    <property type="evidence" value="ECO:0007669"/>
    <property type="project" value="UniProtKB-UniRule"/>
</dbReference>
<evidence type="ECO:0000256" key="9">
    <source>
        <dbReference type="ARBA" id="ARBA00023229"/>
    </source>
</evidence>
<accession>A0A9D1L6H8</accession>
<organism evidence="12 13">
    <name type="scientific">Candidatus Fimisoma avicola</name>
    <dbReference type="NCBI Taxonomy" id="2840826"/>
    <lineage>
        <taxon>Bacteria</taxon>
        <taxon>Bacillati</taxon>
        <taxon>Bacillota</taxon>
        <taxon>Clostridia</taxon>
        <taxon>Eubacteriales</taxon>
        <taxon>Candidatus Fimisoma</taxon>
    </lineage>
</organism>
<dbReference type="GO" id="GO:0000287">
    <property type="term" value="F:magnesium ion binding"/>
    <property type="evidence" value="ECO:0007669"/>
    <property type="project" value="UniProtKB-UniRule"/>
</dbReference>
<sequence>MNKDLSQYNFPSDLKKMSDRELDLLSVAIRDFLIEKVSATGGHLASNLGVVELTIALHKVFNSPEDKIIWDVGHQAYVHKILTGRADRFDSLRQLDGLSGFPKSKESPHDVYDTGHSSVSISAAFGMAAARDIKGGKNEVIAVIGDGSLTGGMAYEGLNNIGDKKTKVIVVLNDNGMSISPNTGGISRHLGSLRTSKGYLDAKRFVKDKIGTIPNIGKALVSGLADFKNDIKYSILTNGGVMFEELGFTYFGPIDGHNITELCDAFEKARSLNEPVLIHVLTKKGKGYKNAEKDPGKFHGIGPFDPTTGALLNKSEGYSFSSLMGKLLCEKASDDQKIVAITAAMCEGTGLDDFSTMYPDRFFDVGIAEEHAVSFAAGLAKEGMKPVVCIYSSFLQRAYDQIMEDVCLQKLPVVFAIDRAGCVGADGETHHGNYDLSYLATIPGMTILTPKDGTQLSSMLDYALNLGRPAAIRYPKGAAEYNNKIMSTFDGKNIRICSGKGAFNIDIWACGNMFSCGQQVCSLLSSRGIEAGLVDVAKVKPIDLSPLSDLADRPDLIVTIEDNSVSGGFGSCLASELALTDIKVMNFGWPDAFIPQGTCSQLSERYGLTPESIAERICEEVEKQA</sequence>
<dbReference type="CDD" id="cd07033">
    <property type="entry name" value="TPP_PYR_DXS_TK_like"/>
    <property type="match status" value="1"/>
</dbReference>
<dbReference type="GO" id="GO:0008661">
    <property type="term" value="F:1-deoxy-D-xylulose-5-phosphate synthase activity"/>
    <property type="evidence" value="ECO:0007669"/>
    <property type="project" value="UniProtKB-UniRule"/>
</dbReference>
<feature type="binding site" evidence="10">
    <location>
        <begin position="147"/>
        <end position="148"/>
    </location>
    <ligand>
        <name>thiamine diphosphate</name>
        <dbReference type="ChEBI" id="CHEBI:58937"/>
    </ligand>
</feature>
<evidence type="ECO:0000256" key="6">
    <source>
        <dbReference type="ARBA" id="ARBA00022842"/>
    </source>
</evidence>
<comment type="function">
    <text evidence="10">Catalyzes the acyloin condensation reaction between C atoms 2 and 3 of pyruvate and glyceraldehyde 3-phosphate to yield 1-deoxy-D-xylulose-5-phosphate (DXP).</text>
</comment>
<name>A0A9D1L6H8_9FIRM</name>
<dbReference type="Gene3D" id="3.40.50.970">
    <property type="match status" value="2"/>
</dbReference>
<dbReference type="PROSITE" id="PS00802">
    <property type="entry name" value="TRANSKETOLASE_2"/>
    <property type="match status" value="1"/>
</dbReference>
<dbReference type="InterPro" id="IPR033248">
    <property type="entry name" value="Transketolase_C"/>
</dbReference>
<dbReference type="Pfam" id="PF02780">
    <property type="entry name" value="Transketolase_C"/>
    <property type="match status" value="1"/>
</dbReference>
<keyword evidence="8 10" id="KW-0786">Thiamine pyrophosphate</keyword>
<comment type="caution">
    <text evidence="12">The sequence shown here is derived from an EMBL/GenBank/DDBJ whole genome shotgun (WGS) entry which is preliminary data.</text>
</comment>
<dbReference type="CDD" id="cd02007">
    <property type="entry name" value="TPP_DXS"/>
    <property type="match status" value="1"/>
</dbReference>
<dbReference type="SMART" id="SM00861">
    <property type="entry name" value="Transket_pyr"/>
    <property type="match status" value="1"/>
</dbReference>
<evidence type="ECO:0000256" key="3">
    <source>
        <dbReference type="ARBA" id="ARBA00011738"/>
    </source>
</evidence>
<dbReference type="Pfam" id="PF13292">
    <property type="entry name" value="DXP_synthase_N"/>
    <property type="match status" value="1"/>
</dbReference>
<dbReference type="InterPro" id="IPR009014">
    <property type="entry name" value="Transketo_C/PFOR_II"/>
</dbReference>
<comment type="catalytic activity">
    <reaction evidence="10">
        <text>D-glyceraldehyde 3-phosphate + pyruvate + H(+) = 1-deoxy-D-xylulose 5-phosphate + CO2</text>
        <dbReference type="Rhea" id="RHEA:12605"/>
        <dbReference type="ChEBI" id="CHEBI:15361"/>
        <dbReference type="ChEBI" id="CHEBI:15378"/>
        <dbReference type="ChEBI" id="CHEBI:16526"/>
        <dbReference type="ChEBI" id="CHEBI:57792"/>
        <dbReference type="ChEBI" id="CHEBI:59776"/>
        <dbReference type="EC" id="2.2.1.7"/>
    </reaction>
</comment>
<feature type="binding site" evidence="10">
    <location>
        <position position="74"/>
    </location>
    <ligand>
        <name>thiamine diphosphate</name>
        <dbReference type="ChEBI" id="CHEBI:58937"/>
    </ligand>
</feature>
<dbReference type="InterPro" id="IPR005475">
    <property type="entry name" value="Transketolase-like_Pyr-bd"/>
</dbReference>
<dbReference type="InterPro" id="IPR049557">
    <property type="entry name" value="Transketolase_CS"/>
</dbReference>
<dbReference type="EMBL" id="DVMO01000004">
    <property type="protein sequence ID" value="HIU26784.1"/>
    <property type="molecule type" value="Genomic_DNA"/>
</dbReference>
<evidence type="ECO:0000256" key="4">
    <source>
        <dbReference type="ARBA" id="ARBA00022679"/>
    </source>
</evidence>
<dbReference type="PROSITE" id="PS00801">
    <property type="entry name" value="TRANSKETOLASE_1"/>
    <property type="match status" value="1"/>
</dbReference>
<protein>
    <recommendedName>
        <fullName evidence="10">1-deoxy-D-xylulose-5-phosphate synthase</fullName>
        <ecNumber evidence="10">2.2.1.7</ecNumber>
    </recommendedName>
    <alternativeName>
        <fullName evidence="10">1-deoxyxylulose-5-phosphate synthase</fullName>
        <shortName evidence="10">DXP synthase</shortName>
        <shortName evidence="10">DXPS</shortName>
    </alternativeName>
</protein>
<feature type="binding site" evidence="10">
    <location>
        <begin position="115"/>
        <end position="117"/>
    </location>
    <ligand>
        <name>thiamine diphosphate</name>
        <dbReference type="ChEBI" id="CHEBI:58937"/>
    </ligand>
</feature>
<dbReference type="FunFam" id="3.40.50.970:FF:000005">
    <property type="entry name" value="1-deoxy-D-xylulose-5-phosphate synthase"/>
    <property type="match status" value="1"/>
</dbReference>
<evidence type="ECO:0000256" key="7">
    <source>
        <dbReference type="ARBA" id="ARBA00022977"/>
    </source>
</evidence>
<dbReference type="NCBIfam" id="TIGR00204">
    <property type="entry name" value="dxs"/>
    <property type="match status" value="1"/>
</dbReference>
<comment type="cofactor">
    <cofactor evidence="10">
        <name>thiamine diphosphate</name>
        <dbReference type="ChEBI" id="CHEBI:58937"/>
    </cofactor>
    <text evidence="10">Binds 1 thiamine pyrophosphate per subunit.</text>
</comment>
<gene>
    <name evidence="10" type="primary">dxs</name>
    <name evidence="12" type="ORF">IAD16_00195</name>
</gene>
<comment type="pathway">
    <text evidence="1 10">Metabolic intermediate biosynthesis; 1-deoxy-D-xylulose 5-phosphate biosynthesis; 1-deoxy-D-xylulose 5-phosphate from D-glyceraldehyde 3-phosphate and pyruvate: step 1/1.</text>
</comment>
<dbReference type="GO" id="GO:0005829">
    <property type="term" value="C:cytosol"/>
    <property type="evidence" value="ECO:0007669"/>
    <property type="project" value="TreeGrafter"/>
</dbReference>
<feature type="binding site" evidence="10">
    <location>
        <position position="175"/>
    </location>
    <ligand>
        <name>Mg(2+)</name>
        <dbReference type="ChEBI" id="CHEBI:18420"/>
    </ligand>
</feature>
<dbReference type="GO" id="GO:0009228">
    <property type="term" value="P:thiamine biosynthetic process"/>
    <property type="evidence" value="ECO:0007669"/>
    <property type="project" value="UniProtKB-UniRule"/>
</dbReference>
<dbReference type="HAMAP" id="MF_00315">
    <property type="entry name" value="DXP_synth"/>
    <property type="match status" value="1"/>
</dbReference>
<dbReference type="SUPFAM" id="SSF52518">
    <property type="entry name" value="Thiamin diphosphate-binding fold (THDP-binding)"/>
    <property type="match status" value="1"/>
</dbReference>
<dbReference type="GO" id="GO:0019288">
    <property type="term" value="P:isopentenyl diphosphate biosynthetic process, methylerythritol 4-phosphate pathway"/>
    <property type="evidence" value="ECO:0007669"/>
    <property type="project" value="TreeGrafter"/>
</dbReference>
<dbReference type="Gene3D" id="3.40.50.920">
    <property type="match status" value="1"/>
</dbReference>
<evidence type="ECO:0000256" key="8">
    <source>
        <dbReference type="ARBA" id="ARBA00023052"/>
    </source>
</evidence>
<keyword evidence="4 10" id="KW-0808">Transferase</keyword>
<evidence type="ECO:0000256" key="1">
    <source>
        <dbReference type="ARBA" id="ARBA00004980"/>
    </source>
</evidence>
<evidence type="ECO:0000256" key="2">
    <source>
        <dbReference type="ARBA" id="ARBA00011081"/>
    </source>
</evidence>
<dbReference type="GO" id="GO:0030976">
    <property type="term" value="F:thiamine pyrophosphate binding"/>
    <property type="evidence" value="ECO:0007669"/>
    <property type="project" value="UniProtKB-UniRule"/>
</dbReference>
<keyword evidence="9 10" id="KW-0414">Isoprene biosynthesis</keyword>
<reference evidence="12" key="1">
    <citation type="submission" date="2020-10" db="EMBL/GenBank/DDBJ databases">
        <authorList>
            <person name="Gilroy R."/>
        </authorList>
    </citation>
    <scope>NUCLEOTIDE SEQUENCE</scope>
    <source>
        <strain evidence="12">11300</strain>
    </source>
</reference>